<dbReference type="FunFam" id="1.10.10.10:FF:000322">
    <property type="entry name" value="Probable disease resistance protein At1g63360"/>
    <property type="match status" value="1"/>
</dbReference>
<dbReference type="SUPFAM" id="SSF52540">
    <property type="entry name" value="P-loop containing nucleoside triphosphate hydrolases"/>
    <property type="match status" value="1"/>
</dbReference>
<dbReference type="Gene3D" id="1.20.5.4130">
    <property type="match status" value="1"/>
</dbReference>
<evidence type="ECO:0000256" key="2">
    <source>
        <dbReference type="ARBA" id="ARBA00022614"/>
    </source>
</evidence>
<keyword evidence="13" id="KW-1185">Reference proteome</keyword>
<dbReference type="KEGG" id="bdi:100822850"/>
<evidence type="ECO:0000256" key="3">
    <source>
        <dbReference type="ARBA" id="ARBA00022737"/>
    </source>
</evidence>
<feature type="domain" description="Disease resistance protein winged helix" evidence="9">
    <location>
        <begin position="447"/>
        <end position="519"/>
    </location>
</feature>
<dbReference type="InterPro" id="IPR058922">
    <property type="entry name" value="WHD_DRP"/>
</dbReference>
<dbReference type="InterPro" id="IPR041118">
    <property type="entry name" value="Rx_N"/>
</dbReference>
<evidence type="ECO:0000256" key="4">
    <source>
        <dbReference type="ARBA" id="ARBA00022741"/>
    </source>
</evidence>
<dbReference type="Pfam" id="PF23559">
    <property type="entry name" value="WHD_DRP"/>
    <property type="match status" value="1"/>
</dbReference>
<dbReference type="PANTHER" id="PTHR23155">
    <property type="entry name" value="DISEASE RESISTANCE PROTEIN RP"/>
    <property type="match status" value="1"/>
</dbReference>
<protein>
    <recommendedName>
        <fullName evidence="14">AAA+ ATPase domain-containing protein</fullName>
    </recommendedName>
</protein>
<reference evidence="12" key="3">
    <citation type="submission" date="2018-08" db="UniProtKB">
        <authorList>
            <consortium name="EnsemblPlants"/>
        </authorList>
    </citation>
    <scope>IDENTIFICATION</scope>
    <source>
        <strain evidence="12">cv. Bd21</strain>
    </source>
</reference>
<dbReference type="GeneID" id="100822850"/>
<evidence type="ECO:0000259" key="10">
    <source>
        <dbReference type="Pfam" id="PF23598"/>
    </source>
</evidence>
<dbReference type="InterPro" id="IPR002182">
    <property type="entry name" value="NB-ARC"/>
</dbReference>
<name>A0A2K2DCT8_BRADI</name>
<dbReference type="Pfam" id="PF23598">
    <property type="entry name" value="LRR_14"/>
    <property type="match status" value="1"/>
</dbReference>
<evidence type="ECO:0008006" key="14">
    <source>
        <dbReference type="Google" id="ProtNLM"/>
    </source>
</evidence>
<accession>A0A2K2DCT8</accession>
<dbReference type="FunCoup" id="A0A2K2DCT8">
    <property type="interactions" value="3"/>
</dbReference>
<keyword evidence="3" id="KW-0677">Repeat</keyword>
<evidence type="ECO:0000313" key="12">
    <source>
        <dbReference type="EnsemblPlants" id="PNT72082"/>
    </source>
</evidence>
<dbReference type="GO" id="GO:0098542">
    <property type="term" value="P:defense response to other organism"/>
    <property type="evidence" value="ECO:0000318"/>
    <property type="project" value="GO_Central"/>
</dbReference>
<evidence type="ECO:0000259" key="8">
    <source>
        <dbReference type="Pfam" id="PF18052"/>
    </source>
</evidence>
<evidence type="ECO:0000259" key="9">
    <source>
        <dbReference type="Pfam" id="PF23559"/>
    </source>
</evidence>
<keyword evidence="6" id="KW-0175">Coiled coil</keyword>
<dbReference type="GO" id="GO:0009626">
    <property type="term" value="P:plant-type hypersensitive response"/>
    <property type="evidence" value="ECO:0007669"/>
    <property type="project" value="UniProtKB-ARBA"/>
</dbReference>
<feature type="domain" description="Disease resistance R13L4/SHOC-2-like LRR" evidence="10">
    <location>
        <begin position="570"/>
        <end position="938"/>
    </location>
</feature>
<keyword evidence="2" id="KW-0433">Leucine-rich repeat</keyword>
<dbReference type="Gene3D" id="3.40.50.300">
    <property type="entry name" value="P-loop containing nucleotide triphosphate hydrolases"/>
    <property type="match status" value="1"/>
</dbReference>
<dbReference type="Gene3D" id="1.10.8.430">
    <property type="entry name" value="Helical domain of apoptotic protease-activating factors"/>
    <property type="match status" value="1"/>
</dbReference>
<dbReference type="InterPro" id="IPR038005">
    <property type="entry name" value="RX-like_CC"/>
</dbReference>
<evidence type="ECO:0000256" key="1">
    <source>
        <dbReference type="ARBA" id="ARBA00008894"/>
    </source>
</evidence>
<dbReference type="SUPFAM" id="SSF52058">
    <property type="entry name" value="L domain-like"/>
    <property type="match status" value="1"/>
</dbReference>
<dbReference type="Gene3D" id="3.80.10.10">
    <property type="entry name" value="Ribonuclease Inhibitor"/>
    <property type="match status" value="1"/>
</dbReference>
<dbReference type="Proteomes" id="UP000008810">
    <property type="component" value="Chromosome 2"/>
</dbReference>
<reference evidence="11" key="2">
    <citation type="submission" date="2017-06" db="EMBL/GenBank/DDBJ databases">
        <title>WGS assembly of Brachypodium distachyon.</title>
        <authorList>
            <consortium name="The International Brachypodium Initiative"/>
            <person name="Lucas S."/>
            <person name="Harmon-Smith M."/>
            <person name="Lail K."/>
            <person name="Tice H."/>
            <person name="Grimwood J."/>
            <person name="Bruce D."/>
            <person name="Barry K."/>
            <person name="Shu S."/>
            <person name="Lindquist E."/>
            <person name="Wang M."/>
            <person name="Pitluck S."/>
            <person name="Vogel J.P."/>
            <person name="Garvin D.F."/>
            <person name="Mockler T.C."/>
            <person name="Schmutz J."/>
            <person name="Rokhsar D."/>
            <person name="Bevan M.W."/>
        </authorList>
    </citation>
    <scope>NUCLEOTIDE SEQUENCE</scope>
    <source>
        <strain evidence="11">Bd21</strain>
    </source>
</reference>
<dbReference type="AlphaFoldDB" id="A0A2K2DCT8"/>
<dbReference type="PRINTS" id="PR00364">
    <property type="entry name" value="DISEASERSIST"/>
</dbReference>
<dbReference type="EnsemblPlants" id="PNT72082">
    <property type="protein sequence ID" value="PNT72082"/>
    <property type="gene ID" value="BRADI_2g39074v3"/>
</dbReference>
<evidence type="ECO:0000256" key="5">
    <source>
        <dbReference type="ARBA" id="ARBA00022821"/>
    </source>
</evidence>
<gene>
    <name evidence="12" type="primary">LOC100822850</name>
    <name evidence="11" type="ORF">BRADI_2g39074v3</name>
</gene>
<organism evidence="11">
    <name type="scientific">Brachypodium distachyon</name>
    <name type="common">Purple false brome</name>
    <name type="synonym">Trachynia distachya</name>
    <dbReference type="NCBI Taxonomy" id="15368"/>
    <lineage>
        <taxon>Eukaryota</taxon>
        <taxon>Viridiplantae</taxon>
        <taxon>Streptophyta</taxon>
        <taxon>Embryophyta</taxon>
        <taxon>Tracheophyta</taxon>
        <taxon>Spermatophyta</taxon>
        <taxon>Magnoliopsida</taxon>
        <taxon>Liliopsida</taxon>
        <taxon>Poales</taxon>
        <taxon>Poaceae</taxon>
        <taxon>BOP clade</taxon>
        <taxon>Pooideae</taxon>
        <taxon>Stipodae</taxon>
        <taxon>Brachypodieae</taxon>
        <taxon>Brachypodium</taxon>
    </lineage>
</organism>
<evidence type="ECO:0000313" key="11">
    <source>
        <dbReference type="EMBL" id="PNT72082.1"/>
    </source>
</evidence>
<dbReference type="OrthoDB" id="682957at2759"/>
<dbReference type="Gene3D" id="1.10.10.10">
    <property type="entry name" value="Winged helix-like DNA-binding domain superfamily/Winged helix DNA-binding domain"/>
    <property type="match status" value="1"/>
</dbReference>
<dbReference type="RefSeq" id="XP_014754592.1">
    <property type="nucleotide sequence ID" value="XM_014899106.2"/>
</dbReference>
<evidence type="ECO:0000259" key="7">
    <source>
        <dbReference type="Pfam" id="PF00931"/>
    </source>
</evidence>
<sequence>MDITAGAMTPLLEKLGRLLIEEYNLEKRVKKGVKSLLTELEMMHAVLRKVSEVPPDQLDDQVRIWAGKVRDLSYNMEDAVDTFIVRVEDDDGHERGPNNLKNRVKKLLKKTTKLFSKGKALHQISDAIDEARELADELGDLRQKYMLDAHANSKGDAIDPRLKAVHKDVAELVGIEHTREELITKLLSDGDEHFGQSKQQLKTLSIVGFGGLGKTTLAKAVYDKIKGQFDCAAFVSVSRSPDMIRIYKKVLYELDQSKYASINEAARDEQQLINELKMFLQNKRYLVVIDDIWDEEAWGFIKCVFSNNNLSSRVMTTTRIGSVSKACCSSSDDIIYPMKPLTEDDSKKLFYKRIFPQGGGCPHEFEQVSRNILKKCGGVPLAIITVASLLASSDQQIKPKYQWDNLLNSIGRGLAEGGSVKDMQRILSFSYYDLPSHLKTCLLYLSIFPEDFEIMKDRLIWRWIAEGFVQGGKQETRLYELGESYFNELANRNLIQPVYDLYGHEVVACRVHDMVLDLICSMSSEENFVTILDGTQQSKHNLHSKVRRLSFQNSMSELTTHWVDVTSMSQLRSVTLFRTDVDLMQTALSCFQVLRVLDLEGCNFGKCGHKIDLKPIENLLHLRYLGLRDTCVGVLPVEIGKLNFLETLDLRSGSKEPLVVPSRVVHLKHLMCLHLYWKNTKIPTGMGNLASLEEVTGLWVDGSSAIEKELGQLLELRVLEIYLDGDDESVCSSLVVSLGNLQKLQSLTIDNLGNNARFDVCCNSLVPPPYLRSIVFYECTSTLPTWINSASLPLLSSLRLRVDRVCLEVDFQILGKLPALCYLHLWTTKDQCTRVERCIVGADAFPCLRVCHFYRFQTGPSMFPQGAMPRLEHLEFCARASHIASGELDVSMEHLPSLQRVDVILWREKAAGGTSNECEEADAAVRLAADAHPNRPTLGFSHFIVVEIKCIPLSVGASDGHRASDQTTPQAKNLWSSTEQSNPWIAGKAGGIAGLGKGGGVEYVYLTSRSRLPWGNRVKTCFPCLGLGSFSSSSGCFFRCRRSTRLLLCSRAMEEDGEESPPVVFISFFFAANIICFWAGPTDQ</sequence>
<dbReference type="GO" id="GO:0042742">
    <property type="term" value="P:defense response to bacterium"/>
    <property type="evidence" value="ECO:0007669"/>
    <property type="project" value="UniProtKB-ARBA"/>
</dbReference>
<dbReference type="CDD" id="cd14798">
    <property type="entry name" value="RX-CC_like"/>
    <property type="match status" value="1"/>
</dbReference>
<evidence type="ECO:0000313" key="13">
    <source>
        <dbReference type="Proteomes" id="UP000008810"/>
    </source>
</evidence>
<evidence type="ECO:0000256" key="6">
    <source>
        <dbReference type="ARBA" id="ARBA00023054"/>
    </source>
</evidence>
<dbReference type="InterPro" id="IPR042197">
    <property type="entry name" value="Apaf_helical"/>
</dbReference>
<dbReference type="InterPro" id="IPR055414">
    <property type="entry name" value="LRR_R13L4/SHOC2-like"/>
</dbReference>
<feature type="domain" description="Disease resistance N-terminal" evidence="8">
    <location>
        <begin position="7"/>
        <end position="95"/>
    </location>
</feature>
<dbReference type="PANTHER" id="PTHR23155:SF1116">
    <property type="entry name" value="OS12G0273300 PROTEIN"/>
    <property type="match status" value="1"/>
</dbReference>
<dbReference type="Pfam" id="PF00931">
    <property type="entry name" value="NB-ARC"/>
    <property type="match status" value="1"/>
</dbReference>
<proteinExistence type="inferred from homology"/>
<dbReference type="InterPro" id="IPR032675">
    <property type="entry name" value="LRR_dom_sf"/>
</dbReference>
<reference evidence="11 12" key="1">
    <citation type="journal article" date="2010" name="Nature">
        <title>Genome sequencing and analysis of the model grass Brachypodium distachyon.</title>
        <authorList>
            <consortium name="International Brachypodium Initiative"/>
        </authorList>
    </citation>
    <scope>NUCLEOTIDE SEQUENCE [LARGE SCALE GENOMIC DNA]</scope>
    <source>
        <strain evidence="11 12">Bd21</strain>
    </source>
</reference>
<dbReference type="Gramene" id="PNT72082">
    <property type="protein sequence ID" value="PNT72082"/>
    <property type="gene ID" value="BRADI_2g39074v3"/>
</dbReference>
<dbReference type="GO" id="GO:0043531">
    <property type="term" value="F:ADP binding"/>
    <property type="evidence" value="ECO:0007669"/>
    <property type="project" value="InterPro"/>
</dbReference>
<keyword evidence="5" id="KW-0611">Plant defense</keyword>
<keyword evidence="4" id="KW-0547">Nucleotide-binding</keyword>
<dbReference type="Pfam" id="PF18052">
    <property type="entry name" value="Rx_N"/>
    <property type="match status" value="1"/>
</dbReference>
<comment type="similarity">
    <text evidence="1">Belongs to the disease resistance NB-LRR family.</text>
</comment>
<dbReference type="InterPro" id="IPR044974">
    <property type="entry name" value="Disease_R_plants"/>
</dbReference>
<dbReference type="InterPro" id="IPR036388">
    <property type="entry name" value="WH-like_DNA-bd_sf"/>
</dbReference>
<dbReference type="EMBL" id="CM000881">
    <property type="protein sequence ID" value="PNT72082.1"/>
    <property type="molecule type" value="Genomic_DNA"/>
</dbReference>
<dbReference type="FunFam" id="3.40.50.300:FF:001091">
    <property type="entry name" value="Probable disease resistance protein At1g61300"/>
    <property type="match status" value="1"/>
</dbReference>
<feature type="domain" description="NB-ARC" evidence="7">
    <location>
        <begin position="198"/>
        <end position="356"/>
    </location>
</feature>
<dbReference type="GO" id="GO:0002758">
    <property type="term" value="P:innate immune response-activating signaling pathway"/>
    <property type="evidence" value="ECO:0007669"/>
    <property type="project" value="UniProtKB-ARBA"/>
</dbReference>
<dbReference type="InterPro" id="IPR027417">
    <property type="entry name" value="P-loop_NTPase"/>
</dbReference>